<feature type="transmembrane region" description="Helical" evidence="1">
    <location>
        <begin position="243"/>
        <end position="265"/>
    </location>
</feature>
<keyword evidence="1" id="KW-1133">Transmembrane helix</keyword>
<name>A0A1I6BFH4_HYMAR</name>
<feature type="transmembrane region" description="Helical" evidence="1">
    <location>
        <begin position="408"/>
        <end position="429"/>
    </location>
</feature>
<feature type="transmembrane region" description="Helical" evidence="1">
    <location>
        <begin position="120"/>
        <end position="142"/>
    </location>
</feature>
<dbReference type="AlphaFoldDB" id="A0A1I6BFH4"/>
<feature type="transmembrane region" description="Helical" evidence="1">
    <location>
        <begin position="317"/>
        <end position="348"/>
    </location>
</feature>
<keyword evidence="3" id="KW-1185">Reference proteome</keyword>
<protein>
    <submittedName>
        <fullName evidence="2">Uncharacterized protein</fullName>
    </submittedName>
</protein>
<sequence length="486" mass="53601">MISSWWCFPPANASYLTLAFDGVYRGQYSSAWIGMVLALVYSTLLSLVGFYLVRGTLTRDFDTNVWQLLASSSLVRPVYVLAKWGSHMLTLSLFVGIGLAVGLGAQLVRGEDHVIDLLELIKPVLLLGLPALAVTAMFAVWFDVLPWLRRTRGNIIYFIIWICLLTGSIQQTASPVLDLHGWKRGPDGIVSFWRAIKRANLPELDSKSQGVQNLTVGSASREATLVRFSWTSWHPQIGDIVGAGFWIGLALLGTLLTSPFLDWAASYPTQPELVQDSLANGHRLRWLEVLLSPLQLTVLGTLLSIELQLVLRARKTWWWLTFASVLTAQAVGPKAVINLAALAAWLLLLDVFSNAPVRERDTGTAAFIFSAARASRRIFLARWLLLLVLAWGGTLIVISRLFTTMPMAALATVVVGLSLASWSLALGALTRSARPYELLFVVLAYASVQDAPVLNISSDSWATIRLHLLLMPLAAGVFLLSWRRLR</sequence>
<keyword evidence="1" id="KW-0812">Transmembrane</keyword>
<feature type="transmembrane region" description="Helical" evidence="1">
    <location>
        <begin position="31"/>
        <end position="53"/>
    </location>
</feature>
<organism evidence="2 3">
    <name type="scientific">Hymenobacter arizonensis</name>
    <name type="common">Siccationidurans arizonensis</name>
    <dbReference type="NCBI Taxonomy" id="1227077"/>
    <lineage>
        <taxon>Bacteria</taxon>
        <taxon>Pseudomonadati</taxon>
        <taxon>Bacteroidota</taxon>
        <taxon>Cytophagia</taxon>
        <taxon>Cytophagales</taxon>
        <taxon>Hymenobacteraceae</taxon>
        <taxon>Hymenobacter</taxon>
    </lineage>
</organism>
<accession>A0A1I6BFH4</accession>
<gene>
    <name evidence="2" type="ORF">SAMN04515668_4472</name>
</gene>
<feature type="transmembrane region" description="Helical" evidence="1">
    <location>
        <begin position="436"/>
        <end position="456"/>
    </location>
</feature>
<proteinExistence type="predicted"/>
<feature type="transmembrane region" description="Helical" evidence="1">
    <location>
        <begin position="89"/>
        <end position="108"/>
    </location>
</feature>
<feature type="transmembrane region" description="Helical" evidence="1">
    <location>
        <begin position="383"/>
        <end position="402"/>
    </location>
</feature>
<feature type="transmembrane region" description="Helical" evidence="1">
    <location>
        <begin position="154"/>
        <end position="173"/>
    </location>
</feature>
<feature type="transmembrane region" description="Helical" evidence="1">
    <location>
        <begin position="286"/>
        <end position="305"/>
    </location>
</feature>
<dbReference type="STRING" id="1227077.SAMN04515668_4472"/>
<dbReference type="Proteomes" id="UP000199029">
    <property type="component" value="Unassembled WGS sequence"/>
</dbReference>
<evidence type="ECO:0000313" key="3">
    <source>
        <dbReference type="Proteomes" id="UP000199029"/>
    </source>
</evidence>
<dbReference type="EMBL" id="FOXS01000008">
    <property type="protein sequence ID" value="SFQ79646.1"/>
    <property type="molecule type" value="Genomic_DNA"/>
</dbReference>
<keyword evidence="1" id="KW-0472">Membrane</keyword>
<evidence type="ECO:0000256" key="1">
    <source>
        <dbReference type="SAM" id="Phobius"/>
    </source>
</evidence>
<reference evidence="3" key="1">
    <citation type="submission" date="2016-10" db="EMBL/GenBank/DDBJ databases">
        <authorList>
            <person name="Varghese N."/>
            <person name="Submissions S."/>
        </authorList>
    </citation>
    <scope>NUCLEOTIDE SEQUENCE [LARGE SCALE GENOMIC DNA]</scope>
    <source>
        <strain evidence="3">OR362-8,ATCC BAA-1266,JCM 13504</strain>
    </source>
</reference>
<feature type="transmembrane region" description="Helical" evidence="1">
    <location>
        <begin position="462"/>
        <end position="482"/>
    </location>
</feature>
<evidence type="ECO:0000313" key="2">
    <source>
        <dbReference type="EMBL" id="SFQ79646.1"/>
    </source>
</evidence>